<name>A0A2X0RCK1_LACHE</name>
<evidence type="ECO:0000259" key="1">
    <source>
        <dbReference type="Pfam" id="PF03050"/>
    </source>
</evidence>
<protein>
    <recommendedName>
        <fullName evidence="6">Transposase</fullName>
    </recommendedName>
</protein>
<reference evidence="5" key="1">
    <citation type="submission" date="2018-01" db="EMBL/GenBank/DDBJ databases">
        <authorList>
            <person name="Gaut B.S."/>
            <person name="Morton B.R."/>
            <person name="Clegg M.T."/>
            <person name="Duvall M.R."/>
        </authorList>
    </citation>
    <scope>NUCLEOTIDE SEQUENCE</scope>
    <source>
        <strain evidence="5">Lactobacillus helveticus</strain>
    </source>
</reference>
<evidence type="ECO:0000313" key="4">
    <source>
        <dbReference type="EMBL" id="GFP12680.1"/>
    </source>
</evidence>
<dbReference type="PANTHER" id="PTHR33678:SF2">
    <property type="match status" value="1"/>
</dbReference>
<sequence>MKKILRAMKTRIFPVETEEIAYRRRRRKAKRANVLKAFASEEIHHQLTGKDLLCPDCQQEMKEIGSCPVRQELLFIPAQIKRLDHIQHAYKCQCCSLKNTSDKIVKAPVPKAPLAHSYGSASVIAHTIYQKYELKVPAYRQKNDWQKMGLPITRRDIINWQIKSTEYYFKPLYQLLKKKLLEQKFLHADETTYRVLESKTQKTFYWTFLSDKQAEKPITLYHHNPHRSGQVAIQFLGNYAGYLHCDMWQAYGQLAQATLVGCWAHVRRKFFEAVPPKASDKSISKQGVRYCNRMFALEKDWGNLSNEERLRLRRKKLAPLMREFFNWCRKQKTRTLPNSKLGKAIAYSLNHEETFKHVLLDGRLVLSNNLAERAIKSLVIGRKNWLFSQSFNGAQSSAIILSLIETAKRNGLDPEKYLVYLLSNLPNESTLTDKEALSAYLPWEKAAQANCR</sequence>
<reference evidence="4" key="2">
    <citation type="submission" date="2020-07" db="EMBL/GenBank/DDBJ databases">
        <title>Draft genome sequence of Lactobacillus helveticus strain JCM 1062.</title>
        <authorList>
            <person name="Endo A."/>
            <person name="Maeno S."/>
            <person name="Kido Y."/>
        </authorList>
    </citation>
    <scope>NUCLEOTIDE SEQUENCE</scope>
    <source>
        <strain evidence="4">JCM 1062</strain>
    </source>
</reference>
<evidence type="ECO:0000259" key="2">
    <source>
        <dbReference type="Pfam" id="PF13005"/>
    </source>
</evidence>
<dbReference type="Pfam" id="PF13005">
    <property type="entry name" value="zf-IS66"/>
    <property type="match status" value="1"/>
</dbReference>
<evidence type="ECO:0008006" key="6">
    <source>
        <dbReference type="Google" id="ProtNLM"/>
    </source>
</evidence>
<dbReference type="InterPro" id="IPR004291">
    <property type="entry name" value="Transposase_IS66_central"/>
</dbReference>
<dbReference type="EMBL" id="BLYV01000117">
    <property type="protein sequence ID" value="GFP12680.1"/>
    <property type="molecule type" value="Genomic_DNA"/>
</dbReference>
<dbReference type="NCBIfam" id="NF033517">
    <property type="entry name" value="transpos_IS66"/>
    <property type="match status" value="1"/>
</dbReference>
<dbReference type="InterPro" id="IPR024474">
    <property type="entry name" value="Znf_dom_IS66"/>
</dbReference>
<gene>
    <name evidence="5" type="ORF">BDKNPLJD_02246</name>
    <name evidence="4" type="ORF">LHEJCM1062_05520</name>
</gene>
<feature type="domain" description="Transposase IS66 central" evidence="1">
    <location>
        <begin position="117"/>
        <end position="395"/>
    </location>
</feature>
<evidence type="ECO:0000313" key="5">
    <source>
        <dbReference type="EMBL" id="SPB27226.1"/>
    </source>
</evidence>
<dbReference type="InterPro" id="IPR039552">
    <property type="entry name" value="IS66_C"/>
</dbReference>
<proteinExistence type="predicted"/>
<dbReference type="Pfam" id="PF03050">
    <property type="entry name" value="DDE_Tnp_IS66"/>
    <property type="match status" value="1"/>
</dbReference>
<organism evidence="5">
    <name type="scientific">Lactobacillus helveticus</name>
    <name type="common">Lactobacillus suntoryeus</name>
    <dbReference type="NCBI Taxonomy" id="1587"/>
    <lineage>
        <taxon>Bacteria</taxon>
        <taxon>Bacillati</taxon>
        <taxon>Bacillota</taxon>
        <taxon>Bacilli</taxon>
        <taxon>Lactobacillales</taxon>
        <taxon>Lactobacillaceae</taxon>
        <taxon>Lactobacillus</taxon>
    </lineage>
</organism>
<evidence type="ECO:0000259" key="3">
    <source>
        <dbReference type="Pfam" id="PF13817"/>
    </source>
</evidence>
<dbReference type="Pfam" id="PF13817">
    <property type="entry name" value="DDE_Tnp_IS66_C"/>
    <property type="match status" value="1"/>
</dbReference>
<dbReference type="InterPro" id="IPR052344">
    <property type="entry name" value="Transposase-related"/>
</dbReference>
<dbReference type="Proteomes" id="UP000630086">
    <property type="component" value="Unassembled WGS sequence"/>
</dbReference>
<dbReference type="AlphaFoldDB" id="A0A2X0RCK1"/>
<feature type="domain" description="Transposase IS66 zinc-finger binding" evidence="2">
    <location>
        <begin position="54"/>
        <end position="95"/>
    </location>
</feature>
<feature type="domain" description="Transposase IS66 C-terminal" evidence="3">
    <location>
        <begin position="402"/>
        <end position="443"/>
    </location>
</feature>
<dbReference type="PANTHER" id="PTHR33678">
    <property type="entry name" value="BLL1576 PROTEIN"/>
    <property type="match status" value="1"/>
</dbReference>
<dbReference type="EMBL" id="OGTV01000136">
    <property type="protein sequence ID" value="SPB27226.1"/>
    <property type="molecule type" value="Genomic_DNA"/>
</dbReference>
<accession>A0A2X0RCK1</accession>